<dbReference type="EMBL" id="GBRH01255870">
    <property type="protein sequence ID" value="JAD42025.1"/>
    <property type="molecule type" value="Transcribed_RNA"/>
</dbReference>
<dbReference type="AlphaFoldDB" id="A0A0A8ZZ36"/>
<name>A0A0A8ZZ36_ARUDO</name>
<sequence length="25" mass="3057">MCMCGMHVLIFIKKYMNALFLEQEY</sequence>
<protein>
    <submittedName>
        <fullName evidence="1">Uncharacterized protein</fullName>
    </submittedName>
</protein>
<proteinExistence type="predicted"/>
<accession>A0A0A8ZZ36</accession>
<reference evidence="1" key="1">
    <citation type="submission" date="2014-09" db="EMBL/GenBank/DDBJ databases">
        <authorList>
            <person name="Magalhaes I.L.F."/>
            <person name="Oliveira U."/>
            <person name="Santos F.R."/>
            <person name="Vidigal T.H.D.A."/>
            <person name="Brescovit A.D."/>
            <person name="Santos A.J."/>
        </authorList>
    </citation>
    <scope>NUCLEOTIDE SEQUENCE</scope>
    <source>
        <tissue evidence="1">Shoot tissue taken approximately 20 cm above the soil surface</tissue>
    </source>
</reference>
<reference evidence="1" key="2">
    <citation type="journal article" date="2015" name="Data Brief">
        <title>Shoot transcriptome of the giant reed, Arundo donax.</title>
        <authorList>
            <person name="Barrero R.A."/>
            <person name="Guerrero F.D."/>
            <person name="Moolhuijzen P."/>
            <person name="Goolsby J.A."/>
            <person name="Tidwell J."/>
            <person name="Bellgard S.E."/>
            <person name="Bellgard M.I."/>
        </authorList>
    </citation>
    <scope>NUCLEOTIDE SEQUENCE</scope>
    <source>
        <tissue evidence="1">Shoot tissue taken approximately 20 cm above the soil surface</tissue>
    </source>
</reference>
<organism evidence="1">
    <name type="scientific">Arundo donax</name>
    <name type="common">Giant reed</name>
    <name type="synonym">Donax arundinaceus</name>
    <dbReference type="NCBI Taxonomy" id="35708"/>
    <lineage>
        <taxon>Eukaryota</taxon>
        <taxon>Viridiplantae</taxon>
        <taxon>Streptophyta</taxon>
        <taxon>Embryophyta</taxon>
        <taxon>Tracheophyta</taxon>
        <taxon>Spermatophyta</taxon>
        <taxon>Magnoliopsida</taxon>
        <taxon>Liliopsida</taxon>
        <taxon>Poales</taxon>
        <taxon>Poaceae</taxon>
        <taxon>PACMAD clade</taxon>
        <taxon>Arundinoideae</taxon>
        <taxon>Arundineae</taxon>
        <taxon>Arundo</taxon>
    </lineage>
</organism>
<evidence type="ECO:0000313" key="1">
    <source>
        <dbReference type="EMBL" id="JAD42025.1"/>
    </source>
</evidence>